<evidence type="ECO:0000313" key="3">
    <source>
        <dbReference type="EMBL" id="KNC54980.1"/>
    </source>
</evidence>
<dbReference type="RefSeq" id="XP_013753426.1">
    <property type="nucleotide sequence ID" value="XM_013897972.1"/>
</dbReference>
<dbReference type="PANTHER" id="PTHR40524">
    <property type="entry name" value="PEPTIDASE_C39_2 DOMAIN-CONTAINING PROTEIN"/>
    <property type="match status" value="1"/>
</dbReference>
<dbReference type="PANTHER" id="PTHR40524:SF1">
    <property type="entry name" value="PEPTIDASE C39-LIKE DOMAIN-CONTAINING PROTEIN"/>
    <property type="match status" value="1"/>
</dbReference>
<dbReference type="OMA" id="CDATWGK"/>
<reference evidence="3 4" key="1">
    <citation type="submission" date="2010-05" db="EMBL/GenBank/DDBJ databases">
        <title>The Genome Sequence of Thecamonas trahens ATCC 50062.</title>
        <authorList>
            <consortium name="The Broad Institute Genome Sequencing Platform"/>
            <person name="Russ C."/>
            <person name="Cuomo C."/>
            <person name="Shea T."/>
            <person name="Young S.K."/>
            <person name="Zeng Q."/>
            <person name="Koehrsen M."/>
            <person name="Haas B."/>
            <person name="Borodovsky M."/>
            <person name="Guigo R."/>
            <person name="Alvarado L."/>
            <person name="Berlin A."/>
            <person name="Bochicchio J."/>
            <person name="Borenstein D."/>
            <person name="Chapman S."/>
            <person name="Chen Z."/>
            <person name="Freedman E."/>
            <person name="Gellesch M."/>
            <person name="Goldberg J."/>
            <person name="Griggs A."/>
            <person name="Gujja S."/>
            <person name="Heilman E."/>
            <person name="Heiman D."/>
            <person name="Hepburn T."/>
            <person name="Howarth C."/>
            <person name="Jen D."/>
            <person name="Larson L."/>
            <person name="Mehta T."/>
            <person name="Park D."/>
            <person name="Pearson M."/>
            <person name="Roberts A."/>
            <person name="Saif S."/>
            <person name="Shenoy N."/>
            <person name="Sisk P."/>
            <person name="Stolte C."/>
            <person name="Sykes S."/>
            <person name="Thomson T."/>
            <person name="Walk T."/>
            <person name="White J."/>
            <person name="Yandava C."/>
            <person name="Burger G."/>
            <person name="Gray M.W."/>
            <person name="Holland P.W.H."/>
            <person name="King N."/>
            <person name="Lang F.B.F."/>
            <person name="Roger A.J."/>
            <person name="Ruiz-Trillo I."/>
            <person name="Lander E."/>
            <person name="Nusbaum C."/>
        </authorList>
    </citation>
    <scope>NUCLEOTIDE SEQUENCE [LARGE SCALE GENOMIC DNA]</scope>
    <source>
        <strain evidence="3 4">ATCC 50062</strain>
    </source>
</reference>
<evidence type="ECO:0000313" key="4">
    <source>
        <dbReference type="Proteomes" id="UP000054408"/>
    </source>
</evidence>
<keyword evidence="1" id="KW-0732">Signal</keyword>
<name>A0A0L0DRQ9_THETB</name>
<sequence length="184" mass="19863">MKGAILLTVLAVVVTLSVARHVIPHDHWPMFKQCDPRWGNERLGDAGSPNTICQAGCAMTSTTMALAHFNTTVDKHGVNPGTVNSWLVKHGGFADKDLIIWSAVSGLGTMKVDTILQSPSASVVHGYINKGHPVIMHVRDNTHFVLGIGYDSENPNMIVVNDPAFTTTEYNLSGVTEVVVYARA</sequence>
<dbReference type="GeneID" id="25568502"/>
<evidence type="ECO:0000256" key="1">
    <source>
        <dbReference type="SAM" id="SignalP"/>
    </source>
</evidence>
<gene>
    <name evidence="3" type="ORF">AMSG_10226</name>
</gene>
<feature type="signal peptide" evidence="1">
    <location>
        <begin position="1"/>
        <end position="19"/>
    </location>
</feature>
<organism evidence="3 4">
    <name type="scientific">Thecamonas trahens ATCC 50062</name>
    <dbReference type="NCBI Taxonomy" id="461836"/>
    <lineage>
        <taxon>Eukaryota</taxon>
        <taxon>Apusozoa</taxon>
        <taxon>Apusomonadida</taxon>
        <taxon>Apusomonadidae</taxon>
        <taxon>Thecamonas</taxon>
    </lineage>
</organism>
<protein>
    <recommendedName>
        <fullName evidence="2">Peptidase C39-like domain-containing protein</fullName>
    </recommendedName>
</protein>
<keyword evidence="4" id="KW-1185">Reference proteome</keyword>
<dbReference type="AlphaFoldDB" id="A0A0L0DRQ9"/>
<dbReference type="EMBL" id="GL349493">
    <property type="protein sequence ID" value="KNC54980.1"/>
    <property type="molecule type" value="Genomic_DNA"/>
</dbReference>
<dbReference type="Gene3D" id="3.90.70.10">
    <property type="entry name" value="Cysteine proteinases"/>
    <property type="match status" value="1"/>
</dbReference>
<dbReference type="OrthoDB" id="293230at2759"/>
<dbReference type="InterPro" id="IPR039564">
    <property type="entry name" value="Peptidase_C39-like"/>
</dbReference>
<accession>A0A0L0DRQ9</accession>
<proteinExistence type="predicted"/>
<dbReference type="eggNOG" id="ENOG502S7K3">
    <property type="taxonomic scope" value="Eukaryota"/>
</dbReference>
<feature type="chain" id="PRO_5005537866" description="Peptidase C39-like domain-containing protein" evidence="1">
    <location>
        <begin position="20"/>
        <end position="184"/>
    </location>
</feature>
<dbReference type="Proteomes" id="UP000054408">
    <property type="component" value="Unassembled WGS sequence"/>
</dbReference>
<feature type="domain" description="Peptidase C39-like" evidence="2">
    <location>
        <begin position="29"/>
        <end position="164"/>
    </location>
</feature>
<dbReference type="Pfam" id="PF13529">
    <property type="entry name" value="Peptidase_C39_2"/>
    <property type="match status" value="1"/>
</dbReference>
<evidence type="ECO:0000259" key="2">
    <source>
        <dbReference type="Pfam" id="PF13529"/>
    </source>
</evidence>